<organism evidence="3">
    <name type="scientific">hydrothermal vent metagenome</name>
    <dbReference type="NCBI Taxonomy" id="652676"/>
    <lineage>
        <taxon>unclassified sequences</taxon>
        <taxon>metagenomes</taxon>
        <taxon>ecological metagenomes</taxon>
    </lineage>
</organism>
<dbReference type="Pfam" id="PF13561">
    <property type="entry name" value="adh_short_C2"/>
    <property type="match status" value="1"/>
</dbReference>
<dbReference type="EMBL" id="CZQD01000015">
    <property type="protein sequence ID" value="CUS55989.1"/>
    <property type="molecule type" value="Genomic_DNA"/>
</dbReference>
<dbReference type="SUPFAM" id="SSF51735">
    <property type="entry name" value="NAD(P)-binding Rossmann-fold domains"/>
    <property type="match status" value="1"/>
</dbReference>
<dbReference type="InterPro" id="IPR036291">
    <property type="entry name" value="NAD(P)-bd_dom_sf"/>
</dbReference>
<accession>A0A160U104</accession>
<dbReference type="PANTHER" id="PTHR43639">
    <property type="entry name" value="OXIDOREDUCTASE, SHORT-CHAIN DEHYDROGENASE/REDUCTASE FAMILY (AFU_ORTHOLOGUE AFUA_5G02870)"/>
    <property type="match status" value="1"/>
</dbReference>
<dbReference type="PANTHER" id="PTHR43639:SF1">
    <property type="entry name" value="SHORT-CHAIN DEHYDROGENASE_REDUCTASE FAMILY PROTEIN"/>
    <property type="match status" value="1"/>
</dbReference>
<dbReference type="EC" id="1.1.1.100" evidence="3"/>
<dbReference type="PROSITE" id="PS00061">
    <property type="entry name" value="ADH_SHORT"/>
    <property type="match status" value="1"/>
</dbReference>
<reference evidence="3" key="1">
    <citation type="submission" date="2015-10" db="EMBL/GenBank/DDBJ databases">
        <authorList>
            <person name="Gilbert D.G."/>
        </authorList>
    </citation>
    <scope>NUCLEOTIDE SEQUENCE</scope>
</reference>
<dbReference type="Gene3D" id="3.40.50.720">
    <property type="entry name" value="NAD(P)-binding Rossmann-like Domain"/>
    <property type="match status" value="1"/>
</dbReference>
<dbReference type="GO" id="GO:0004316">
    <property type="term" value="F:3-oxoacyl-[acyl-carrier-protein] reductase (NADPH) activity"/>
    <property type="evidence" value="ECO:0007669"/>
    <property type="project" value="UniProtKB-EC"/>
</dbReference>
<gene>
    <name evidence="3" type="ORF">MGWOODY_Hyp213</name>
</gene>
<protein>
    <submittedName>
        <fullName evidence="3">3-oxoacyl-[acyl-carrier protein] reductase</fullName>
        <ecNumber evidence="3">1.1.1.100</ecNumber>
    </submittedName>
</protein>
<keyword evidence="2 3" id="KW-0560">Oxidoreductase</keyword>
<proteinExistence type="inferred from homology"/>
<dbReference type="AlphaFoldDB" id="A0A160U104"/>
<evidence type="ECO:0000313" key="3">
    <source>
        <dbReference type="EMBL" id="CUS55989.1"/>
    </source>
</evidence>
<dbReference type="InterPro" id="IPR020904">
    <property type="entry name" value="Sc_DH/Rdtase_CS"/>
</dbReference>
<dbReference type="PRINTS" id="PR00080">
    <property type="entry name" value="SDRFAMILY"/>
</dbReference>
<dbReference type="FunFam" id="3.40.50.720:FF:000084">
    <property type="entry name" value="Short-chain dehydrogenase reductase"/>
    <property type="match status" value="1"/>
</dbReference>
<comment type="similarity">
    <text evidence="1">Belongs to the short-chain dehydrogenases/reductases (SDR) family.</text>
</comment>
<dbReference type="InterPro" id="IPR002347">
    <property type="entry name" value="SDR_fam"/>
</dbReference>
<sequence length="233" mass="24427">MRTAIVTGAASGIGRAIAVHFANEDWQVAALDIDHDGLASLPKDGIQPIWCDLSSEESIRAAVAEAGFEQLDLLVNNGGPADPVAGPLEEMSLNDWNSWIAPHLNGSFLMARECMPYLRAAKGSIVNMTSTRAYQSEPDTYGYAAAKGGIIGLTHALAIGLGPDVRANAIAPGWINSTGDVLSGEAHAQHPVGRAGEVEDIVDAVVYLSGAGFVTGQVLTVDGGMRRRMIYTA</sequence>
<evidence type="ECO:0000256" key="1">
    <source>
        <dbReference type="ARBA" id="ARBA00006484"/>
    </source>
</evidence>
<evidence type="ECO:0000256" key="2">
    <source>
        <dbReference type="ARBA" id="ARBA00023002"/>
    </source>
</evidence>
<dbReference type="PRINTS" id="PR00081">
    <property type="entry name" value="GDHRDH"/>
</dbReference>
<name>A0A160U104_9ZZZZ</name>